<evidence type="ECO:0000313" key="2">
    <source>
        <dbReference type="Proteomes" id="UP000321192"/>
    </source>
</evidence>
<dbReference type="Proteomes" id="UP000321192">
    <property type="component" value="Unassembled WGS sequence"/>
</dbReference>
<sequence length="236" mass="25568">MSAEEQVRLWLGWRARHLTGASSGWQSFTKSLASTFIPVTWEIMTRFGLRTYVPSVFSAADGAGQPEEIALLCYRTRADYEASRATVLGRAYGAMHRAVFEFEIAGRKSKADWADAHGVRGPVLRSATDGGVRFDDAAAVVHVMLLSSPGSRLAAPALLAALTTQTGSVAVWCDSGFAAVWIAAPSEQDMSVFSDPVLQEFPQATVAAFHRAQRAPPIDQRLGLPVVGQHSWHFHA</sequence>
<proteinExistence type="predicted"/>
<name>A0A5C7SFH5_THASP</name>
<reference evidence="1 2" key="1">
    <citation type="submission" date="2018-09" db="EMBL/GenBank/DDBJ databases">
        <title>Metagenome Assembled Genomes from an Advanced Water Purification Facility.</title>
        <authorList>
            <person name="Stamps B.W."/>
            <person name="Spear J.R."/>
        </authorList>
    </citation>
    <scope>NUCLEOTIDE SEQUENCE [LARGE SCALE GENOMIC DNA]</scope>
    <source>
        <strain evidence="1">Bin_27_1</strain>
    </source>
</reference>
<gene>
    <name evidence="1" type="ORF">E6Q80_15180</name>
</gene>
<dbReference type="RefSeq" id="WP_276659859.1">
    <property type="nucleotide sequence ID" value="NZ_SSFD01000238.1"/>
</dbReference>
<evidence type="ECO:0000313" key="1">
    <source>
        <dbReference type="EMBL" id="TXH82578.1"/>
    </source>
</evidence>
<protein>
    <submittedName>
        <fullName evidence="1">Uncharacterized protein</fullName>
    </submittedName>
</protein>
<dbReference type="AlphaFoldDB" id="A0A5C7SFH5"/>
<dbReference type="EMBL" id="SSFD01000238">
    <property type="protein sequence ID" value="TXH82578.1"/>
    <property type="molecule type" value="Genomic_DNA"/>
</dbReference>
<organism evidence="1 2">
    <name type="scientific">Thauera aminoaromatica</name>
    <dbReference type="NCBI Taxonomy" id="164330"/>
    <lineage>
        <taxon>Bacteria</taxon>
        <taxon>Pseudomonadati</taxon>
        <taxon>Pseudomonadota</taxon>
        <taxon>Betaproteobacteria</taxon>
        <taxon>Rhodocyclales</taxon>
        <taxon>Zoogloeaceae</taxon>
        <taxon>Thauera</taxon>
    </lineage>
</organism>
<comment type="caution">
    <text evidence="1">The sequence shown here is derived from an EMBL/GenBank/DDBJ whole genome shotgun (WGS) entry which is preliminary data.</text>
</comment>
<accession>A0A5C7SFH5</accession>